<dbReference type="RefSeq" id="WP_142897952.1">
    <property type="nucleotide sequence ID" value="NZ_ML660057.1"/>
</dbReference>
<evidence type="ECO:0000313" key="1">
    <source>
        <dbReference type="EMBL" id="TQV78620.1"/>
    </source>
</evidence>
<proteinExistence type="predicted"/>
<keyword evidence="2" id="KW-1185">Reference proteome</keyword>
<comment type="caution">
    <text evidence="1">The sequence shown here is derived from an EMBL/GenBank/DDBJ whole genome shotgun (WGS) entry which is preliminary data.</text>
</comment>
<gene>
    <name evidence="1" type="ORF">FKG95_18905</name>
</gene>
<reference evidence="1 2" key="1">
    <citation type="submission" date="2019-06" db="EMBL/GenBank/DDBJ databases">
        <title>Whole genome sequence for Rhodospirillaceae sp. R148.</title>
        <authorList>
            <person name="Wang G."/>
        </authorList>
    </citation>
    <scope>NUCLEOTIDE SEQUENCE [LARGE SCALE GENOMIC DNA]</scope>
    <source>
        <strain evidence="1 2">R148</strain>
    </source>
</reference>
<organism evidence="1 2">
    <name type="scientific">Denitrobaculum tricleocarpae</name>
    <dbReference type="NCBI Taxonomy" id="2591009"/>
    <lineage>
        <taxon>Bacteria</taxon>
        <taxon>Pseudomonadati</taxon>
        <taxon>Pseudomonadota</taxon>
        <taxon>Alphaproteobacteria</taxon>
        <taxon>Rhodospirillales</taxon>
        <taxon>Rhodospirillaceae</taxon>
        <taxon>Denitrobaculum</taxon>
    </lineage>
</organism>
<evidence type="ECO:0000313" key="2">
    <source>
        <dbReference type="Proteomes" id="UP000315252"/>
    </source>
</evidence>
<dbReference type="AlphaFoldDB" id="A0A545TN09"/>
<name>A0A545TN09_9PROT</name>
<sequence>MLEKSLTCGLVRLIASALCLDQKERSWTWRLDPETDGNLLDLLQEDRLFLSASSNDFIATAPGLGYAIPVLFADLRRLSSVNEATQVFSSQLTKELALDHAQISEDVAFVLSVAPLEREPRITSLLLTQQQQHVEWKRRWHLAHLSLTSGSG</sequence>
<dbReference type="Proteomes" id="UP000315252">
    <property type="component" value="Unassembled WGS sequence"/>
</dbReference>
<accession>A0A545TN09</accession>
<dbReference type="EMBL" id="VHSH01000006">
    <property type="protein sequence ID" value="TQV78620.1"/>
    <property type="molecule type" value="Genomic_DNA"/>
</dbReference>
<protein>
    <submittedName>
        <fullName evidence="1">Uncharacterized protein</fullName>
    </submittedName>
</protein>